<dbReference type="InterPro" id="IPR014919">
    <property type="entry name" value="XisH"/>
</dbReference>
<protein>
    <submittedName>
        <fullName evidence="1">XisH family protein</fullName>
    </submittedName>
</protein>
<dbReference type="AlphaFoldDB" id="A0AAU8JHS4"/>
<dbReference type="CDD" id="cd22366">
    <property type="entry name" value="XisH-like"/>
    <property type="match status" value="1"/>
</dbReference>
<proteinExistence type="predicted"/>
<gene>
    <name evidence="1" type="ORF">ABWT76_000900</name>
</gene>
<dbReference type="EMBL" id="CP159837">
    <property type="protein sequence ID" value="XCM38075.1"/>
    <property type="molecule type" value="Genomic_DNA"/>
</dbReference>
<dbReference type="RefSeq" id="WP_354635712.1">
    <property type="nucleotide sequence ID" value="NZ_CP159837.1"/>
</dbReference>
<sequence length="139" mass="15969">MSAKDIFHDTVRLALEKDGWTITHDPLFVKVTVQVSIQIDLGAEKLLSAERGEQKIAVEVKSFVGRSTISEFHTAVGQFLNYQLALEKLAPERVLYLAVPNDIYQEFFTDSFVQTVLERYQIKLLVFHAEKQEIILWKS</sequence>
<evidence type="ECO:0000313" key="1">
    <source>
        <dbReference type="EMBL" id="XCM38075.1"/>
    </source>
</evidence>
<dbReference type="SUPFAM" id="SSF52980">
    <property type="entry name" value="Restriction endonuclease-like"/>
    <property type="match status" value="1"/>
</dbReference>
<dbReference type="InterPro" id="IPR011335">
    <property type="entry name" value="Restrct_endonuc-II-like"/>
</dbReference>
<organism evidence="1">
    <name type="scientific">Planktothricoides raciborskii GIHE-MW2</name>
    <dbReference type="NCBI Taxonomy" id="2792601"/>
    <lineage>
        <taxon>Bacteria</taxon>
        <taxon>Bacillati</taxon>
        <taxon>Cyanobacteriota</taxon>
        <taxon>Cyanophyceae</taxon>
        <taxon>Oscillatoriophycideae</taxon>
        <taxon>Oscillatoriales</taxon>
        <taxon>Oscillatoriaceae</taxon>
        <taxon>Planktothricoides</taxon>
    </lineage>
</organism>
<dbReference type="Pfam" id="PF08814">
    <property type="entry name" value="XisH"/>
    <property type="match status" value="1"/>
</dbReference>
<reference evidence="1" key="1">
    <citation type="submission" date="2024-07" db="EMBL/GenBank/DDBJ databases">
        <authorList>
            <person name="Kim Y.J."/>
            <person name="Jeong J.Y."/>
        </authorList>
    </citation>
    <scope>NUCLEOTIDE SEQUENCE</scope>
    <source>
        <strain evidence="1">GIHE-MW2</strain>
    </source>
</reference>
<name>A0AAU8JHS4_9CYAN</name>
<dbReference type="InterPro" id="IPR011856">
    <property type="entry name" value="tRNA_endonuc-like_dom_sf"/>
</dbReference>
<dbReference type="GO" id="GO:0003676">
    <property type="term" value="F:nucleic acid binding"/>
    <property type="evidence" value="ECO:0007669"/>
    <property type="project" value="InterPro"/>
</dbReference>
<dbReference type="Gene3D" id="3.40.1350.10">
    <property type="match status" value="1"/>
</dbReference>
<accession>A0AAU8JHS4</accession>